<dbReference type="GeneID" id="19165499"/>
<keyword evidence="2" id="KW-0812">Transmembrane</keyword>
<evidence type="ECO:0000256" key="1">
    <source>
        <dbReference type="SAM" id="MobiDB-lite"/>
    </source>
</evidence>
<dbReference type="OrthoDB" id="4121306at2759"/>
<feature type="compositionally biased region" description="Basic and acidic residues" evidence="1">
    <location>
        <begin position="329"/>
        <end position="344"/>
    </location>
</feature>
<evidence type="ECO:0000256" key="2">
    <source>
        <dbReference type="SAM" id="Phobius"/>
    </source>
</evidence>
<evidence type="ECO:0000313" key="3">
    <source>
        <dbReference type="EMBL" id="EXJ92809.1"/>
    </source>
</evidence>
<feature type="compositionally biased region" description="Low complexity" evidence="1">
    <location>
        <begin position="184"/>
        <end position="199"/>
    </location>
</feature>
<dbReference type="STRING" id="1182542.W9ZE67"/>
<sequence length="344" mass="35366">MCRLDRVVIFGCVCSIVHAIPVQRRQILNPLDSLNSVASEIFGVATALAGPKPSVNTATASTTPSAETPPPSTANTQTSTLQSSIQPLGPSTTATAQTVSVPLSGTATQVSTGPDGISASSSGFLASAATDSAGLVATSSGSSGTAVSIVSIVPTTTSNSSPASSSSSPGSGSDSGSGSGSGSGSSTDSSPTDSQTSGGLSPAETAVTVIFPVLALIGIAFFLWRYCPPLRRRYTDWRQQRLEHRAYRRALDDPVLSFGVREKGLGLGMGDVEQLMRPLSFGFQTPQRQGIRRKPLNWDAGRVGADGISAIGMAVPMGEHSRTGSQSSEESHATRYEDGRLDET</sequence>
<dbReference type="HOGENOM" id="CLU_760843_0_0_1"/>
<feature type="transmembrane region" description="Helical" evidence="2">
    <location>
        <begin position="205"/>
        <end position="224"/>
    </location>
</feature>
<feature type="compositionally biased region" description="Gly residues" evidence="1">
    <location>
        <begin position="173"/>
        <end position="183"/>
    </location>
</feature>
<dbReference type="RefSeq" id="XP_007729699.1">
    <property type="nucleotide sequence ID" value="XM_007731509.1"/>
</dbReference>
<feature type="compositionally biased region" description="Low complexity" evidence="1">
    <location>
        <begin position="53"/>
        <end position="66"/>
    </location>
</feature>
<feature type="region of interest" description="Disordered" evidence="1">
    <location>
        <begin position="53"/>
        <end position="95"/>
    </location>
</feature>
<name>W9ZE67_9EURO</name>
<keyword evidence="4" id="KW-1185">Reference proteome</keyword>
<feature type="region of interest" description="Disordered" evidence="1">
    <location>
        <begin position="155"/>
        <end position="201"/>
    </location>
</feature>
<dbReference type="EMBL" id="AMGY01000001">
    <property type="protein sequence ID" value="EXJ92809.1"/>
    <property type="molecule type" value="Genomic_DNA"/>
</dbReference>
<organism evidence="3 4">
    <name type="scientific">Capronia epimyces CBS 606.96</name>
    <dbReference type="NCBI Taxonomy" id="1182542"/>
    <lineage>
        <taxon>Eukaryota</taxon>
        <taxon>Fungi</taxon>
        <taxon>Dikarya</taxon>
        <taxon>Ascomycota</taxon>
        <taxon>Pezizomycotina</taxon>
        <taxon>Eurotiomycetes</taxon>
        <taxon>Chaetothyriomycetidae</taxon>
        <taxon>Chaetothyriales</taxon>
        <taxon>Herpotrichiellaceae</taxon>
        <taxon>Capronia</taxon>
    </lineage>
</organism>
<accession>W9ZE67</accession>
<evidence type="ECO:0000313" key="4">
    <source>
        <dbReference type="Proteomes" id="UP000019478"/>
    </source>
</evidence>
<protein>
    <submittedName>
        <fullName evidence="3">Uncharacterized protein</fullName>
    </submittedName>
</protein>
<dbReference type="AlphaFoldDB" id="W9ZE67"/>
<proteinExistence type="predicted"/>
<keyword evidence="2" id="KW-1133">Transmembrane helix</keyword>
<feature type="compositionally biased region" description="Low complexity" evidence="1">
    <location>
        <begin position="155"/>
        <end position="172"/>
    </location>
</feature>
<dbReference type="Proteomes" id="UP000019478">
    <property type="component" value="Unassembled WGS sequence"/>
</dbReference>
<comment type="caution">
    <text evidence="3">The sequence shown here is derived from an EMBL/GenBank/DDBJ whole genome shotgun (WGS) entry which is preliminary data.</text>
</comment>
<keyword evidence="2" id="KW-0472">Membrane</keyword>
<gene>
    <name evidence="3" type="ORF">A1O3_01363</name>
</gene>
<feature type="compositionally biased region" description="Polar residues" evidence="1">
    <location>
        <begin position="77"/>
        <end position="95"/>
    </location>
</feature>
<feature type="region of interest" description="Disordered" evidence="1">
    <location>
        <begin position="318"/>
        <end position="344"/>
    </location>
</feature>
<reference evidence="3 4" key="1">
    <citation type="submission" date="2013-03" db="EMBL/GenBank/DDBJ databases">
        <title>The Genome Sequence of Capronia epimyces CBS 606.96.</title>
        <authorList>
            <consortium name="The Broad Institute Genomics Platform"/>
            <person name="Cuomo C."/>
            <person name="de Hoog S."/>
            <person name="Gorbushina A."/>
            <person name="Walker B."/>
            <person name="Young S.K."/>
            <person name="Zeng Q."/>
            <person name="Gargeya S."/>
            <person name="Fitzgerald M."/>
            <person name="Haas B."/>
            <person name="Abouelleil A."/>
            <person name="Allen A.W."/>
            <person name="Alvarado L."/>
            <person name="Arachchi H.M."/>
            <person name="Berlin A.M."/>
            <person name="Chapman S.B."/>
            <person name="Gainer-Dewar J."/>
            <person name="Goldberg J."/>
            <person name="Griggs A."/>
            <person name="Gujja S."/>
            <person name="Hansen M."/>
            <person name="Howarth C."/>
            <person name="Imamovic A."/>
            <person name="Ireland A."/>
            <person name="Larimer J."/>
            <person name="McCowan C."/>
            <person name="Murphy C."/>
            <person name="Pearson M."/>
            <person name="Poon T.W."/>
            <person name="Priest M."/>
            <person name="Roberts A."/>
            <person name="Saif S."/>
            <person name="Shea T."/>
            <person name="Sisk P."/>
            <person name="Sykes S."/>
            <person name="Wortman J."/>
            <person name="Nusbaum C."/>
            <person name="Birren B."/>
        </authorList>
    </citation>
    <scope>NUCLEOTIDE SEQUENCE [LARGE SCALE GENOMIC DNA]</scope>
    <source>
        <strain evidence="3 4">CBS 606.96</strain>
    </source>
</reference>